<keyword evidence="11" id="KW-0539">Nucleus</keyword>
<gene>
    <name evidence="16" type="ORF">Csa_6G484520</name>
</gene>
<dbReference type="GO" id="GO:0042393">
    <property type="term" value="F:histone binding"/>
    <property type="evidence" value="ECO:0007669"/>
    <property type="project" value="UniProtKB-ARBA"/>
</dbReference>
<dbReference type="GO" id="GO:0005654">
    <property type="term" value="C:nucleoplasm"/>
    <property type="evidence" value="ECO:0007669"/>
    <property type="project" value="UniProtKB-SubCell"/>
</dbReference>
<evidence type="ECO:0000256" key="2">
    <source>
        <dbReference type="ARBA" id="ARBA00004642"/>
    </source>
</evidence>
<dbReference type="eggNOG" id="KOG0619">
    <property type="taxonomic scope" value="Eukaryota"/>
</dbReference>
<evidence type="ECO:0000256" key="1">
    <source>
        <dbReference type="ARBA" id="ARBA00004286"/>
    </source>
</evidence>
<dbReference type="Gramene" id="KGN48374">
    <property type="protein sequence ID" value="KGN48374"/>
    <property type="gene ID" value="Csa_6G484520"/>
</dbReference>
<dbReference type="SMART" id="SM00368">
    <property type="entry name" value="LRR_RI"/>
    <property type="match status" value="4"/>
</dbReference>
<dbReference type="Proteomes" id="UP000029981">
    <property type="component" value="Chromosome 6"/>
</dbReference>
<evidence type="ECO:0000313" key="17">
    <source>
        <dbReference type="Proteomes" id="UP000029981"/>
    </source>
</evidence>
<evidence type="ECO:0000256" key="5">
    <source>
        <dbReference type="ARBA" id="ARBA00022614"/>
    </source>
</evidence>
<evidence type="ECO:0000256" key="15">
    <source>
        <dbReference type="SAM" id="MobiDB-lite"/>
    </source>
</evidence>
<evidence type="ECO:0000256" key="10">
    <source>
        <dbReference type="ARBA" id="ARBA00023204"/>
    </source>
</evidence>
<reference evidence="16 17" key="2">
    <citation type="journal article" date="2009" name="PLoS ONE">
        <title>An integrated genetic and cytogenetic map of the cucumber genome.</title>
        <authorList>
            <person name="Ren Y."/>
            <person name="Zhang Z."/>
            <person name="Liu J."/>
            <person name="Staub J.E."/>
            <person name="Han Y."/>
            <person name="Cheng Z."/>
            <person name="Li X."/>
            <person name="Lu J."/>
            <person name="Miao H."/>
            <person name="Kang H."/>
            <person name="Xie B."/>
            <person name="Gu X."/>
            <person name="Wang X."/>
            <person name="Du Y."/>
            <person name="Jin W."/>
            <person name="Huang S."/>
        </authorList>
    </citation>
    <scope>NUCLEOTIDE SEQUENCE [LARGE SCALE GENOMIC DNA]</scope>
    <source>
        <strain evidence="17">cv. 9930</strain>
    </source>
</reference>
<evidence type="ECO:0000256" key="11">
    <source>
        <dbReference type="ARBA" id="ARBA00023242"/>
    </source>
</evidence>
<feature type="coiled-coil region" evidence="14">
    <location>
        <begin position="298"/>
        <end position="328"/>
    </location>
</feature>
<dbReference type="PROSITE" id="PS50005">
    <property type="entry name" value="TPR"/>
    <property type="match status" value="1"/>
</dbReference>
<organism evidence="16 17">
    <name type="scientific">Cucumis sativus</name>
    <name type="common">Cucumber</name>
    <dbReference type="NCBI Taxonomy" id="3659"/>
    <lineage>
        <taxon>Eukaryota</taxon>
        <taxon>Viridiplantae</taxon>
        <taxon>Streptophyta</taxon>
        <taxon>Embryophyta</taxon>
        <taxon>Tracheophyta</taxon>
        <taxon>Spermatophyta</taxon>
        <taxon>Magnoliopsida</taxon>
        <taxon>eudicotyledons</taxon>
        <taxon>Gunneridae</taxon>
        <taxon>Pentapetalae</taxon>
        <taxon>rosids</taxon>
        <taxon>fabids</taxon>
        <taxon>Cucurbitales</taxon>
        <taxon>Cucurbitaceae</taxon>
        <taxon>Benincaseae</taxon>
        <taxon>Cucumis</taxon>
    </lineage>
</organism>
<dbReference type="Gene3D" id="1.25.40.10">
    <property type="entry name" value="Tetratricopeptide repeat domain"/>
    <property type="match status" value="2"/>
</dbReference>
<keyword evidence="4" id="KW-0158">Chromosome</keyword>
<reference evidence="16 17" key="3">
    <citation type="journal article" date="2010" name="BMC Genomics">
        <title>Transcriptome sequencing and comparative analysis of cucumber flowers with different sex types.</title>
        <authorList>
            <person name="Guo S."/>
            <person name="Zheng Y."/>
            <person name="Joung J.G."/>
            <person name="Liu S."/>
            <person name="Zhang Z."/>
            <person name="Crasta O.R."/>
            <person name="Sobral B.W."/>
            <person name="Xu Y."/>
            <person name="Huang S."/>
            <person name="Fei Z."/>
        </authorList>
    </citation>
    <scope>NUCLEOTIDE SEQUENCE [LARGE SCALE GENOMIC DNA]</scope>
    <source>
        <strain evidence="17">cv. 9930</strain>
    </source>
</reference>
<dbReference type="SUPFAM" id="SSF48452">
    <property type="entry name" value="TPR-like"/>
    <property type="match status" value="2"/>
</dbReference>
<evidence type="ECO:0000256" key="14">
    <source>
        <dbReference type="SAM" id="Coils"/>
    </source>
</evidence>
<sequence>MTRDGVQFDAAKRSYRNAKAEGNRHEEAKWANVIGNILKNRGEYVKALKWFRIDYDVSVKYLPQKHMLATCQSLGEVYLRLEHFKDALIYQKKHLELAKNANDLVEQQRANTQLGRTYHELFLKSDDDHLSVRNAKKYFRAAMELAKFLKDHPPKIGCSFLKEYVDAHNNLGMLEMDLDNLEEAKNILTEGLEICEEEEVDQDDDGRSRLHHNLGSVYMELRMWDQAKKHVEKDIIICKNIGHCQGEAKGYINLGELHYRVQKYDEAIHCYRKALHLAKSMEDEDALARQIDQNINTVKEAMQVMVELRKEEQNLKKLMREMVTARGTPRERKCLLQQNASLDRLIEKSSTIFAWMQHLEFAKRKKRVASELCDKEKLSDSYLAIGESYHKLRKFTKSIKWYVKSWEVYKSIGNLEGQALAKINIGDVYDCDGKWTEALDAFEESYRIAVEAKLPSVQLSALENMHYSHMIRFDNAEEARRLQCQIDQLKEKTKSGNDTRAEDCCSETDTEANDALSDSSSDECSLSETRKSCKSNFNSSKSLADLEEPNDAVTFISSFKRHERSPTIKSFDMEKCNASSNPSEFSPKSLSKSAGSQQTTIGRKRTRVVLSDDDEDEDEMMDFSKTRPHLCRGENSATSDDNKNKQYSGNLAAEVKEGSTTTSKHASRSCEDIEESTGSYKYKSRMIRTQNDKTFGTPNADEIFPSDSAASGSKFEVDISENLLHRYKATKSKPSEQGECVTFKIDNELIQVGVALFSNMLSIESAKEELACMYYLQLPLEKRSEGLLPVIQHISHDGRTLETLEFSKTFDHGRNLLFEAVINGWVSKPLIKLYIDYCKELSETPNMKLVKKLYNLEASDDEIAVSDCDLQDLSISPLLNALHTQKTFAILDLSHNFLGNGTMEKIQQVFKQSSQTHDLTLDLHCNRFGPTALYQICECPILFARLEVLNISGNRLTDACGSYLSTILKNCKGLWCLNIERCSITSRTIQKVADALEVGASLEKLYIGYNNSISGNALSSLFVKLTVLNRFNSLGLSGLKLSKPVMEGLLQLVKSLGLSGLMLGGTGIGDDAALGITESFSGSEELVKLDLAYCGLTSKYLVKFGGCISIIQRVHELNLSGNAIMQEGCHAVSSLIANPLCGIKFLLLNKCQLGLTGVAQIIQAIAGNHCLEELNLADNIDLDKHPLQCNIIDKENKELVQPCHDISKPHGLTCSSKEFDLAQQNLEETNTEYDQLEVADSEEPIREAPASGIDDSCASSCERKSTSFDCQFILSLSTAIGMAKTLRLLDLSNNGFSSQETETIFGAWSTSRTDLAQRHIKDNIVHLYVKGTKCCVRPCCKKD</sequence>
<evidence type="ECO:0000256" key="3">
    <source>
        <dbReference type="ARBA" id="ARBA00010999"/>
    </source>
</evidence>
<dbReference type="SUPFAM" id="SSF52047">
    <property type="entry name" value="RNI-like"/>
    <property type="match status" value="1"/>
</dbReference>
<dbReference type="Gene3D" id="3.80.10.10">
    <property type="entry name" value="Ribonuclease Inhibitor"/>
    <property type="match status" value="1"/>
</dbReference>
<reference evidence="16 17" key="1">
    <citation type="journal article" date="2009" name="Nat. Genet.">
        <title>The genome of the cucumber, Cucumis sativus L.</title>
        <authorList>
            <person name="Huang S."/>
            <person name="Li R."/>
            <person name="Zhang Z."/>
            <person name="Li L."/>
            <person name="Gu X."/>
            <person name="Fan W."/>
            <person name="Lucas W.J."/>
            <person name="Wang X."/>
            <person name="Xie B."/>
            <person name="Ni P."/>
            <person name="Ren Y."/>
            <person name="Zhu H."/>
            <person name="Li J."/>
            <person name="Lin K."/>
            <person name="Jin W."/>
            <person name="Fei Z."/>
            <person name="Li G."/>
            <person name="Staub J."/>
            <person name="Kilian A."/>
            <person name="van der Vossen E.A."/>
            <person name="Wu Y."/>
            <person name="Guo J."/>
            <person name="He J."/>
            <person name="Jia Z."/>
            <person name="Ren Y."/>
            <person name="Tian G."/>
            <person name="Lu Y."/>
            <person name="Ruan J."/>
            <person name="Qian W."/>
            <person name="Wang M."/>
            <person name="Huang Q."/>
            <person name="Li B."/>
            <person name="Xuan Z."/>
            <person name="Cao J."/>
            <person name="Asan"/>
            <person name="Wu Z."/>
            <person name="Zhang J."/>
            <person name="Cai Q."/>
            <person name="Bai Y."/>
            <person name="Zhao B."/>
            <person name="Han Y."/>
            <person name="Li Y."/>
            <person name="Li X."/>
            <person name="Wang S."/>
            <person name="Shi Q."/>
            <person name="Liu S."/>
            <person name="Cho W.K."/>
            <person name="Kim J.Y."/>
            <person name="Xu Y."/>
            <person name="Heller-Uszynska K."/>
            <person name="Miao H."/>
            <person name="Cheng Z."/>
            <person name="Zhang S."/>
            <person name="Wu J."/>
            <person name="Yang Y."/>
            <person name="Kang H."/>
            <person name="Li M."/>
            <person name="Liang H."/>
            <person name="Ren X."/>
            <person name="Shi Z."/>
            <person name="Wen M."/>
            <person name="Jian M."/>
            <person name="Yang H."/>
            <person name="Zhang G."/>
            <person name="Yang Z."/>
            <person name="Chen R."/>
            <person name="Liu S."/>
            <person name="Li J."/>
            <person name="Ma L."/>
            <person name="Liu H."/>
            <person name="Zhou Y."/>
            <person name="Zhao J."/>
            <person name="Fang X."/>
            <person name="Li G."/>
            <person name="Fang L."/>
            <person name="Li Y."/>
            <person name="Liu D."/>
            <person name="Zheng H."/>
            <person name="Zhang Y."/>
            <person name="Qin N."/>
            <person name="Li Z."/>
            <person name="Yang G."/>
            <person name="Yang S."/>
            <person name="Bolund L."/>
            <person name="Kristiansen K."/>
            <person name="Zheng H."/>
            <person name="Li S."/>
            <person name="Zhang X."/>
            <person name="Yang H."/>
            <person name="Wang J."/>
            <person name="Sun R."/>
            <person name="Zhang B."/>
            <person name="Jiang S."/>
            <person name="Wang J."/>
            <person name="Du Y."/>
            <person name="Li S."/>
        </authorList>
    </citation>
    <scope>NUCLEOTIDE SEQUENCE [LARGE SCALE GENOMIC DNA]</scope>
    <source>
        <strain evidence="17">cv. 9930</strain>
    </source>
</reference>
<feature type="coiled-coil region" evidence="14">
    <location>
        <begin position="164"/>
        <end position="198"/>
    </location>
</feature>
<dbReference type="STRING" id="3659.A0A0A0KHT8"/>
<keyword evidence="6" id="KW-0677">Repeat</keyword>
<keyword evidence="9" id="KW-0156">Chromatin regulator</keyword>
<evidence type="ECO:0000256" key="4">
    <source>
        <dbReference type="ARBA" id="ARBA00022454"/>
    </source>
</evidence>
<dbReference type="PROSITE" id="PS50293">
    <property type="entry name" value="TPR_REGION"/>
    <property type="match status" value="1"/>
</dbReference>
<dbReference type="EMBL" id="CM002927">
    <property type="protein sequence ID" value="KGN48374.1"/>
    <property type="molecule type" value="Genomic_DNA"/>
</dbReference>
<dbReference type="GO" id="GO:0005694">
    <property type="term" value="C:chromosome"/>
    <property type="evidence" value="ECO:0007669"/>
    <property type="project" value="UniProtKB-SubCell"/>
</dbReference>
<evidence type="ECO:0000256" key="13">
    <source>
        <dbReference type="PROSITE-ProRule" id="PRU00339"/>
    </source>
</evidence>
<keyword evidence="5" id="KW-0433">Leucine-rich repeat</keyword>
<feature type="region of interest" description="Disordered" evidence="15">
    <location>
        <begin position="653"/>
        <end position="674"/>
    </location>
</feature>
<dbReference type="InterPro" id="IPR044227">
    <property type="entry name" value="TONSOKU"/>
</dbReference>
<feature type="repeat" description="TPR" evidence="13">
    <location>
        <begin position="248"/>
        <end position="281"/>
    </location>
</feature>
<keyword evidence="14" id="KW-0175">Coiled coil</keyword>
<evidence type="ECO:0000313" key="16">
    <source>
        <dbReference type="EMBL" id="KGN48374.1"/>
    </source>
</evidence>
<dbReference type="GO" id="GO:0009933">
    <property type="term" value="P:meristem structural organization"/>
    <property type="evidence" value="ECO:0000318"/>
    <property type="project" value="GO_Central"/>
</dbReference>
<feature type="compositionally biased region" description="Polar residues" evidence="15">
    <location>
        <begin position="577"/>
        <end position="601"/>
    </location>
</feature>
<dbReference type="GO" id="GO:0040029">
    <property type="term" value="P:epigenetic regulation of gene expression"/>
    <property type="evidence" value="ECO:0007669"/>
    <property type="project" value="InterPro"/>
</dbReference>
<evidence type="ECO:0000256" key="7">
    <source>
        <dbReference type="ARBA" id="ARBA00022763"/>
    </source>
</evidence>
<keyword evidence="10" id="KW-0234">DNA repair</keyword>
<proteinExistence type="inferred from homology"/>
<dbReference type="FunFam" id="3.80.10.10:FF:000500">
    <property type="entry name" value="Protein TONSOKU"/>
    <property type="match status" value="1"/>
</dbReference>
<dbReference type="OMA" id="VKPCCRK"/>
<dbReference type="Pfam" id="PF13424">
    <property type="entry name" value="TPR_12"/>
    <property type="match status" value="2"/>
</dbReference>
<dbReference type="InterPro" id="IPR019734">
    <property type="entry name" value="TPR_rpt"/>
</dbReference>
<dbReference type="PANTHER" id="PTHR47684:SF1">
    <property type="entry name" value="PROTEIN TONSOKU"/>
    <property type="match status" value="1"/>
</dbReference>
<dbReference type="eggNOG" id="KOG1124">
    <property type="taxonomic scope" value="Eukaryota"/>
</dbReference>
<evidence type="ECO:0000256" key="6">
    <source>
        <dbReference type="ARBA" id="ARBA00022737"/>
    </source>
</evidence>
<dbReference type="GO" id="GO:0006281">
    <property type="term" value="P:DNA repair"/>
    <property type="evidence" value="ECO:0007669"/>
    <property type="project" value="UniProtKB-KW"/>
</dbReference>
<keyword evidence="17" id="KW-1185">Reference proteome</keyword>
<feature type="compositionally biased region" description="Acidic residues" evidence="15">
    <location>
        <begin position="611"/>
        <end position="621"/>
    </location>
</feature>
<dbReference type="Pfam" id="PF13181">
    <property type="entry name" value="TPR_8"/>
    <property type="match status" value="1"/>
</dbReference>
<dbReference type="GO" id="GO:0005634">
    <property type="term" value="C:nucleus"/>
    <property type="evidence" value="ECO:0000318"/>
    <property type="project" value="GO_Central"/>
</dbReference>
<name>A0A0A0KHT8_CUCSA</name>
<dbReference type="PANTHER" id="PTHR47684">
    <property type="entry name" value="PROTEIN TONSOKU"/>
    <property type="match status" value="1"/>
</dbReference>
<feature type="region of interest" description="Disordered" evidence="15">
    <location>
        <begin position="573"/>
        <end position="621"/>
    </location>
</feature>
<reference evidence="16 17" key="4">
    <citation type="journal article" date="2011" name="BMC Genomics">
        <title>RNA-Seq improves annotation of protein-coding genes in the cucumber genome.</title>
        <authorList>
            <person name="Li Z."/>
            <person name="Zhang Z."/>
            <person name="Yan P."/>
            <person name="Huang S."/>
            <person name="Fei Z."/>
            <person name="Lin K."/>
        </authorList>
    </citation>
    <scope>NUCLEOTIDE SEQUENCE [LARGE SCALE GENOMIC DNA]</scope>
    <source>
        <strain evidence="17">cv. 9930</strain>
    </source>
</reference>
<evidence type="ECO:0000256" key="9">
    <source>
        <dbReference type="ARBA" id="ARBA00022853"/>
    </source>
</evidence>
<protein>
    <recommendedName>
        <fullName evidence="12">Protein TONSOKU</fullName>
    </recommendedName>
</protein>
<evidence type="ECO:0000256" key="8">
    <source>
        <dbReference type="ARBA" id="ARBA00022803"/>
    </source>
</evidence>
<dbReference type="InterPro" id="IPR032675">
    <property type="entry name" value="LRR_dom_sf"/>
</dbReference>
<comment type="subcellular location">
    <subcellularLocation>
        <location evidence="1">Chromosome</location>
    </subcellularLocation>
    <subcellularLocation>
        <location evidence="2">Nucleus</location>
        <location evidence="2">Nucleoplasm</location>
    </subcellularLocation>
</comment>
<comment type="similarity">
    <text evidence="3">Belongs to the Tonsoku family.</text>
</comment>
<dbReference type="GO" id="GO:0072423">
    <property type="term" value="P:response to DNA damage checkpoint signaling"/>
    <property type="evidence" value="ECO:0007669"/>
    <property type="project" value="InterPro"/>
</dbReference>
<keyword evidence="8 13" id="KW-0802">TPR repeat</keyword>
<dbReference type="SMART" id="SM00028">
    <property type="entry name" value="TPR"/>
    <property type="match status" value="7"/>
</dbReference>
<dbReference type="SUPFAM" id="SSF81901">
    <property type="entry name" value="HCP-like"/>
    <property type="match status" value="1"/>
</dbReference>
<accession>A0A0A0KHT8</accession>
<evidence type="ECO:0000256" key="12">
    <source>
        <dbReference type="ARBA" id="ARBA00069409"/>
    </source>
</evidence>
<dbReference type="KEGG" id="csv:101207276"/>
<dbReference type="OrthoDB" id="626167at2759"/>
<keyword evidence="7" id="KW-0227">DNA damage</keyword>
<dbReference type="FunFam" id="1.25.40.10:FF:000961">
    <property type="entry name" value="Protein TONSOKU"/>
    <property type="match status" value="1"/>
</dbReference>
<dbReference type="InterPro" id="IPR011990">
    <property type="entry name" value="TPR-like_helical_dom_sf"/>
</dbReference>